<name>A0ABU2W6U7_9ACTN</name>
<dbReference type="Proteomes" id="UP001180556">
    <property type="component" value="Unassembled WGS sequence"/>
</dbReference>
<feature type="region of interest" description="Disordered" evidence="1">
    <location>
        <begin position="1"/>
        <end position="37"/>
    </location>
</feature>
<keyword evidence="3" id="KW-1185">Reference proteome</keyword>
<evidence type="ECO:0000256" key="1">
    <source>
        <dbReference type="SAM" id="MobiDB-lite"/>
    </source>
</evidence>
<evidence type="ECO:0000313" key="2">
    <source>
        <dbReference type="EMBL" id="MDT0493029.1"/>
    </source>
</evidence>
<organism evidence="2 3">
    <name type="scientific">Streptomyces stephensoniae</name>
    <dbReference type="NCBI Taxonomy" id="3375367"/>
    <lineage>
        <taxon>Bacteria</taxon>
        <taxon>Bacillati</taxon>
        <taxon>Actinomycetota</taxon>
        <taxon>Actinomycetes</taxon>
        <taxon>Kitasatosporales</taxon>
        <taxon>Streptomycetaceae</taxon>
        <taxon>Streptomyces</taxon>
    </lineage>
</organism>
<accession>A0ABU2W6U7</accession>
<gene>
    <name evidence="2" type="ORF">RM717_21220</name>
</gene>
<feature type="compositionally biased region" description="Low complexity" evidence="1">
    <location>
        <begin position="22"/>
        <end position="33"/>
    </location>
</feature>
<comment type="caution">
    <text evidence="2">The sequence shown here is derived from an EMBL/GenBank/DDBJ whole genome shotgun (WGS) entry which is preliminary data.</text>
</comment>
<evidence type="ECO:0008006" key="4">
    <source>
        <dbReference type="Google" id="ProtNLM"/>
    </source>
</evidence>
<reference evidence="3" key="1">
    <citation type="submission" date="2023-07" db="EMBL/GenBank/DDBJ databases">
        <title>30 novel species of actinomycetes from the DSMZ collection.</title>
        <authorList>
            <person name="Nouioui I."/>
        </authorList>
    </citation>
    <scope>NUCLEOTIDE SEQUENCE [LARGE SCALE GENOMIC DNA]</scope>
    <source>
        <strain evidence="3">DSM 40932</strain>
    </source>
</reference>
<dbReference type="RefSeq" id="WP_107424392.1">
    <property type="nucleotide sequence ID" value="NZ_JAVRFG010000028.1"/>
</dbReference>
<sequence length="97" mass="10423">MGYETRAHMTPHPQDRRRTHGASAAAEPADETAVLVGGPADGTRIRVVGRPSVVQVTYPCELDGPAGGARADALYVYRRDPRVEIEPLRYGVDPASP</sequence>
<dbReference type="EMBL" id="JAVRFG010000028">
    <property type="protein sequence ID" value="MDT0493029.1"/>
    <property type="molecule type" value="Genomic_DNA"/>
</dbReference>
<protein>
    <recommendedName>
        <fullName evidence="4">DUF427 domain-containing protein</fullName>
    </recommendedName>
</protein>
<evidence type="ECO:0000313" key="3">
    <source>
        <dbReference type="Proteomes" id="UP001180556"/>
    </source>
</evidence>
<proteinExistence type="predicted"/>